<evidence type="ECO:0000256" key="1">
    <source>
        <dbReference type="ARBA" id="ARBA00022737"/>
    </source>
</evidence>
<comment type="caution">
    <text evidence="4">The sequence shown here is derived from an EMBL/GenBank/DDBJ whole genome shotgun (WGS) entry which is preliminary data.</text>
</comment>
<dbReference type="PROSITE" id="PS50005">
    <property type="entry name" value="TPR"/>
    <property type="match status" value="2"/>
</dbReference>
<gene>
    <name evidence="4" type="ORF">DUNSADRAFT_2802</name>
</gene>
<dbReference type="EMBL" id="MU069577">
    <property type="protein sequence ID" value="KAF5838473.1"/>
    <property type="molecule type" value="Genomic_DNA"/>
</dbReference>
<feature type="repeat" description="TPR" evidence="3">
    <location>
        <begin position="3"/>
        <end position="36"/>
    </location>
</feature>
<protein>
    <submittedName>
        <fullName evidence="4">Uncharacterized protein</fullName>
    </submittedName>
</protein>
<dbReference type="InterPro" id="IPR019734">
    <property type="entry name" value="TPR_rpt"/>
</dbReference>
<keyword evidence="5" id="KW-1185">Reference proteome</keyword>
<dbReference type="SMART" id="SM00028">
    <property type="entry name" value="TPR"/>
    <property type="match status" value="2"/>
</dbReference>
<keyword evidence="2 3" id="KW-0802">TPR repeat</keyword>
<name>A0ABQ7GV62_DUNSA</name>
<sequence>MNAQELKEVGNKYFGEGQWSQAKDLYTQAIAVDPHNAVLYSNRSAAAIQLGELEDAIKDADKAVSLKPSWDKG</sequence>
<dbReference type="InterPro" id="IPR011990">
    <property type="entry name" value="TPR-like_helical_dom_sf"/>
</dbReference>
<keyword evidence="1" id="KW-0677">Repeat</keyword>
<dbReference type="SUPFAM" id="SSF48452">
    <property type="entry name" value="TPR-like"/>
    <property type="match status" value="1"/>
</dbReference>
<evidence type="ECO:0000256" key="3">
    <source>
        <dbReference type="PROSITE-ProRule" id="PRU00339"/>
    </source>
</evidence>
<dbReference type="Pfam" id="PF14559">
    <property type="entry name" value="TPR_19"/>
    <property type="match status" value="1"/>
</dbReference>
<evidence type="ECO:0000313" key="4">
    <source>
        <dbReference type="EMBL" id="KAF5838473.1"/>
    </source>
</evidence>
<reference evidence="4" key="1">
    <citation type="submission" date="2017-08" db="EMBL/GenBank/DDBJ databases">
        <authorList>
            <person name="Polle J.E."/>
            <person name="Barry K."/>
            <person name="Cushman J."/>
            <person name="Schmutz J."/>
            <person name="Tran D."/>
            <person name="Hathwaick L.T."/>
            <person name="Yim W.C."/>
            <person name="Jenkins J."/>
            <person name="Mckie-Krisberg Z.M."/>
            <person name="Prochnik S."/>
            <person name="Lindquist E."/>
            <person name="Dockter R.B."/>
            <person name="Adam C."/>
            <person name="Molina H."/>
            <person name="Bunkerborg J."/>
            <person name="Jin E."/>
            <person name="Buchheim M."/>
            <person name="Magnuson J."/>
        </authorList>
    </citation>
    <scope>NUCLEOTIDE SEQUENCE</scope>
    <source>
        <strain evidence="4">CCAP 19/18</strain>
    </source>
</reference>
<evidence type="ECO:0000256" key="2">
    <source>
        <dbReference type="ARBA" id="ARBA00022803"/>
    </source>
</evidence>
<organism evidence="4 5">
    <name type="scientific">Dunaliella salina</name>
    <name type="common">Green alga</name>
    <name type="synonym">Protococcus salinus</name>
    <dbReference type="NCBI Taxonomy" id="3046"/>
    <lineage>
        <taxon>Eukaryota</taxon>
        <taxon>Viridiplantae</taxon>
        <taxon>Chlorophyta</taxon>
        <taxon>core chlorophytes</taxon>
        <taxon>Chlorophyceae</taxon>
        <taxon>CS clade</taxon>
        <taxon>Chlamydomonadales</taxon>
        <taxon>Dunaliellaceae</taxon>
        <taxon>Dunaliella</taxon>
    </lineage>
</organism>
<dbReference type="Gene3D" id="1.25.40.10">
    <property type="entry name" value="Tetratricopeptide repeat domain"/>
    <property type="match status" value="1"/>
</dbReference>
<accession>A0ABQ7GV62</accession>
<evidence type="ECO:0000313" key="5">
    <source>
        <dbReference type="Proteomes" id="UP000815325"/>
    </source>
</evidence>
<dbReference type="PANTHER" id="PTHR22904:SF523">
    <property type="entry name" value="STRESS-INDUCED-PHOSPHOPROTEIN 1"/>
    <property type="match status" value="1"/>
</dbReference>
<proteinExistence type="predicted"/>
<dbReference type="Proteomes" id="UP000815325">
    <property type="component" value="Unassembled WGS sequence"/>
</dbReference>
<dbReference type="PANTHER" id="PTHR22904">
    <property type="entry name" value="TPR REPEAT CONTAINING PROTEIN"/>
    <property type="match status" value="1"/>
</dbReference>
<feature type="repeat" description="TPR" evidence="3">
    <location>
        <begin position="37"/>
        <end position="70"/>
    </location>
</feature>